<evidence type="ECO:0000256" key="1">
    <source>
        <dbReference type="ARBA" id="ARBA00010006"/>
    </source>
</evidence>
<evidence type="ECO:0000256" key="10">
    <source>
        <dbReference type="PROSITE-ProRule" id="PRU10141"/>
    </source>
</evidence>
<dbReference type="FunFam" id="1.10.510.10:FF:000534">
    <property type="entry name" value="Serine/threonine-protein kinase PKH2"/>
    <property type="match status" value="1"/>
</dbReference>
<dbReference type="PROSITE" id="PS00107">
    <property type="entry name" value="PROTEIN_KINASE_ATP"/>
    <property type="match status" value="1"/>
</dbReference>
<evidence type="ECO:0000256" key="9">
    <source>
        <dbReference type="ARBA" id="ARBA00048679"/>
    </source>
</evidence>
<sequence>MNGPQTPSYPAINPEYDISVAFKAANLASSSNPNYNHSHSNSNSNRTPNFNSNSNSNSPQLDHNVTSPIKSAFTSPRLSTGSRPLSGIVSSPSASLSPVLHHEDFNNSNSPLRHSTSSPHHHRSSSQYSQHSQHSQHRGLGINGVTSDNDNNNIQQQPIFTNGNDIPHQRNVSSTSFQGAPIPPVASYKSQFDLNSQPKYQQIQPPLTPLTSQPIQMQPVSPVRQAPYSQKAEGGKNLGGDNEDLINHGIFSAKTAAQRDWQQRGAATLIETEKNAETGEVRTKIIKKGVTDFKFGRTLGEGSYSTVVAAVDRQTGKEYAIKVLDKRHIIKEKKVKYVNIEKNTLNRLGEHPGIVRLYYTFQDERSLYFVLDFASNGELLSLIKKLGTLDIECTRYYGAQLLDAVEFMHNNGVYHRDLKPENILLDDKMRIKITDFGTAKMIDSLKDSNGKDTDKYPSDIRTSSFVGTAEYVSPELLTEKATGKEADLWAFGCIIYQLIAGRPPFKAGNEYQTFQKIVKLQYSYSPGFPYLARDLIKRVLVLNPKDRYSIEQIKNHPFFEGINWDRKSLWKRPHPRLLPYRASAKTIVNPLKVPPTLSNRTGPTRPGHQHQQNHQQPQISPQEQRQVPKQQPQQAPKPQLQQAPQQQHQQALQQQQQKLPQQYGSSQNIVTPASAAIAALAKQPPTRKAAPPALNMSKSSGPNSGSSAVNSPAQNLSTTRNRSSPVATPVPSYPRQGSTGSPLIVSASPGAFTNSPVTSNAPRGRGSQGQIHSPIQTVRSPTTTSNIVLSPSGSGTGNGNKSSRVLAQLNTSSNGSRYDLTTAGRSSKGSGAFSGPTTSSSGNGNSYGSGSVSTPSPTTQAYPHLPSPTQSSAKRLDQLPLTQLDVDCANVLQHHNERILGLGTVYVVTTAANSHEEDGDGDNGDSKDNNGKDNHIKDNNHNRLSKFFSISKRKKRNLIVTTAARCLIVNHDDKKIRFEINLMAPGINIREYPFNKKTGYGSFSLETATKLFTIEDSRGTSEWLEILRKSRECGAQLLIKEENVNAVTAAAAAAASMNHGPNQTQNTTALSAATLAANISSSSNSNSNNHNSGNSNNGITGSNKQFGGKPSIASENSASSSLFLQRNEERKLLRRMKF</sequence>
<feature type="region of interest" description="Disordered" evidence="11">
    <location>
        <begin position="29"/>
        <end position="181"/>
    </location>
</feature>
<dbReference type="PANTHER" id="PTHR24356">
    <property type="entry name" value="SERINE/THREONINE-PROTEIN KINASE"/>
    <property type="match status" value="1"/>
</dbReference>
<comment type="catalytic activity">
    <reaction evidence="9">
        <text>L-seryl-[protein] + ATP = O-phospho-L-seryl-[protein] + ADP + H(+)</text>
        <dbReference type="Rhea" id="RHEA:17989"/>
        <dbReference type="Rhea" id="RHEA-COMP:9863"/>
        <dbReference type="Rhea" id="RHEA-COMP:11604"/>
        <dbReference type="ChEBI" id="CHEBI:15378"/>
        <dbReference type="ChEBI" id="CHEBI:29999"/>
        <dbReference type="ChEBI" id="CHEBI:30616"/>
        <dbReference type="ChEBI" id="CHEBI:83421"/>
        <dbReference type="ChEBI" id="CHEBI:456216"/>
        <dbReference type="EC" id="2.7.11.1"/>
    </reaction>
</comment>
<feature type="compositionally biased region" description="Low complexity" evidence="11">
    <location>
        <begin position="609"/>
        <end position="662"/>
    </location>
</feature>
<evidence type="ECO:0000256" key="3">
    <source>
        <dbReference type="ARBA" id="ARBA00022527"/>
    </source>
</evidence>
<dbReference type="EC" id="2.7.11.1" evidence="2"/>
<evidence type="ECO:0000256" key="6">
    <source>
        <dbReference type="ARBA" id="ARBA00022777"/>
    </source>
</evidence>
<feature type="compositionally biased region" description="Polar residues" evidence="11">
    <location>
        <begin position="751"/>
        <end position="761"/>
    </location>
</feature>
<dbReference type="AlphaFoldDB" id="A0A1E3PGW1"/>
<feature type="compositionally biased region" description="Polar residues" evidence="11">
    <location>
        <begin position="154"/>
        <end position="178"/>
    </location>
</feature>
<dbReference type="GO" id="GO:0000196">
    <property type="term" value="P:cell integrity MAPK cascade"/>
    <property type="evidence" value="ECO:0007669"/>
    <property type="project" value="UniProtKB-ARBA"/>
</dbReference>
<dbReference type="SMART" id="SM00220">
    <property type="entry name" value="S_TKc"/>
    <property type="match status" value="1"/>
</dbReference>
<feature type="domain" description="Protein kinase" evidence="12">
    <location>
        <begin position="293"/>
        <end position="559"/>
    </location>
</feature>
<evidence type="ECO:0000256" key="7">
    <source>
        <dbReference type="ARBA" id="ARBA00022840"/>
    </source>
</evidence>
<name>A0A1E3PGW1_9ASCO</name>
<gene>
    <name evidence="13" type="ORF">NADFUDRAFT_83515</name>
</gene>
<keyword evidence="3" id="KW-0723">Serine/threonine-protein kinase</keyword>
<organism evidence="13 14">
    <name type="scientific">Nadsonia fulvescens var. elongata DSM 6958</name>
    <dbReference type="NCBI Taxonomy" id="857566"/>
    <lineage>
        <taxon>Eukaryota</taxon>
        <taxon>Fungi</taxon>
        <taxon>Dikarya</taxon>
        <taxon>Ascomycota</taxon>
        <taxon>Saccharomycotina</taxon>
        <taxon>Dipodascomycetes</taxon>
        <taxon>Dipodascales</taxon>
        <taxon>Dipodascales incertae sedis</taxon>
        <taxon>Nadsonia</taxon>
    </lineage>
</organism>
<reference evidence="13 14" key="1">
    <citation type="journal article" date="2016" name="Proc. Natl. Acad. Sci. U.S.A.">
        <title>Comparative genomics of biotechnologically important yeasts.</title>
        <authorList>
            <person name="Riley R."/>
            <person name="Haridas S."/>
            <person name="Wolfe K.H."/>
            <person name="Lopes M.R."/>
            <person name="Hittinger C.T."/>
            <person name="Goeker M."/>
            <person name="Salamov A.A."/>
            <person name="Wisecaver J.H."/>
            <person name="Long T.M."/>
            <person name="Calvey C.H."/>
            <person name="Aerts A.L."/>
            <person name="Barry K.W."/>
            <person name="Choi C."/>
            <person name="Clum A."/>
            <person name="Coughlan A.Y."/>
            <person name="Deshpande S."/>
            <person name="Douglass A.P."/>
            <person name="Hanson S.J."/>
            <person name="Klenk H.-P."/>
            <person name="LaButti K.M."/>
            <person name="Lapidus A."/>
            <person name="Lindquist E.A."/>
            <person name="Lipzen A.M."/>
            <person name="Meier-Kolthoff J.P."/>
            <person name="Ohm R.A."/>
            <person name="Otillar R.P."/>
            <person name="Pangilinan J.L."/>
            <person name="Peng Y."/>
            <person name="Rokas A."/>
            <person name="Rosa C.A."/>
            <person name="Scheuner C."/>
            <person name="Sibirny A.A."/>
            <person name="Slot J.C."/>
            <person name="Stielow J.B."/>
            <person name="Sun H."/>
            <person name="Kurtzman C.P."/>
            <person name="Blackwell M."/>
            <person name="Grigoriev I.V."/>
            <person name="Jeffries T.W."/>
        </authorList>
    </citation>
    <scope>NUCLEOTIDE SEQUENCE [LARGE SCALE GENOMIC DNA]</scope>
    <source>
        <strain evidence="13 14">DSM 6958</strain>
    </source>
</reference>
<dbReference type="CDD" id="cd05581">
    <property type="entry name" value="STKc_PDK1"/>
    <property type="match status" value="1"/>
</dbReference>
<dbReference type="SUPFAM" id="SSF56112">
    <property type="entry name" value="Protein kinase-like (PK-like)"/>
    <property type="match status" value="1"/>
</dbReference>
<feature type="region of interest" description="Disordered" evidence="11">
    <location>
        <begin position="681"/>
        <end position="872"/>
    </location>
</feature>
<evidence type="ECO:0000256" key="11">
    <source>
        <dbReference type="SAM" id="MobiDB-lite"/>
    </source>
</evidence>
<evidence type="ECO:0000259" key="12">
    <source>
        <dbReference type="PROSITE" id="PS50011"/>
    </source>
</evidence>
<dbReference type="GO" id="GO:0005524">
    <property type="term" value="F:ATP binding"/>
    <property type="evidence" value="ECO:0007669"/>
    <property type="project" value="UniProtKB-UniRule"/>
</dbReference>
<feature type="compositionally biased region" description="Polar residues" evidence="11">
    <location>
        <begin position="714"/>
        <end position="726"/>
    </location>
</feature>
<feature type="compositionally biased region" description="Low complexity" evidence="11">
    <location>
        <begin position="29"/>
        <end position="58"/>
    </location>
</feature>
<dbReference type="Gene3D" id="3.30.200.20">
    <property type="entry name" value="Phosphorylase Kinase, domain 1"/>
    <property type="match status" value="1"/>
</dbReference>
<keyword evidence="6 13" id="KW-0418">Kinase</keyword>
<dbReference type="InterPro" id="IPR039046">
    <property type="entry name" value="PDPK1"/>
</dbReference>
<feature type="compositionally biased region" description="Low complexity" evidence="11">
    <location>
        <begin position="1111"/>
        <end position="1120"/>
    </location>
</feature>
<dbReference type="InterPro" id="IPR017441">
    <property type="entry name" value="Protein_kinase_ATP_BS"/>
</dbReference>
<dbReference type="InterPro" id="IPR008271">
    <property type="entry name" value="Ser/Thr_kinase_AS"/>
</dbReference>
<dbReference type="PANTHER" id="PTHR24356:SF163">
    <property type="entry name" value="3-PHOSPHOINOSITIDE-DEPENDENT PROTEIN KINASE 1-RELATED"/>
    <property type="match status" value="1"/>
</dbReference>
<dbReference type="Pfam" id="PF00069">
    <property type="entry name" value="Pkinase"/>
    <property type="match status" value="1"/>
</dbReference>
<feature type="compositionally biased region" description="Low complexity" evidence="11">
    <location>
        <begin position="697"/>
        <end position="713"/>
    </location>
</feature>
<evidence type="ECO:0000313" key="13">
    <source>
        <dbReference type="EMBL" id="ODQ64550.1"/>
    </source>
</evidence>
<feature type="compositionally biased region" description="Low complexity" evidence="11">
    <location>
        <begin position="1080"/>
        <end position="1103"/>
    </location>
</feature>
<dbReference type="InterPro" id="IPR000719">
    <property type="entry name" value="Prot_kinase_dom"/>
</dbReference>
<dbReference type="PROSITE" id="PS50011">
    <property type="entry name" value="PROTEIN_KINASE_DOM"/>
    <property type="match status" value="1"/>
</dbReference>
<comment type="catalytic activity">
    <reaction evidence="8">
        <text>L-threonyl-[protein] + ATP = O-phospho-L-threonyl-[protein] + ADP + H(+)</text>
        <dbReference type="Rhea" id="RHEA:46608"/>
        <dbReference type="Rhea" id="RHEA-COMP:11060"/>
        <dbReference type="Rhea" id="RHEA-COMP:11605"/>
        <dbReference type="ChEBI" id="CHEBI:15378"/>
        <dbReference type="ChEBI" id="CHEBI:30013"/>
        <dbReference type="ChEBI" id="CHEBI:30616"/>
        <dbReference type="ChEBI" id="CHEBI:61977"/>
        <dbReference type="ChEBI" id="CHEBI:456216"/>
        <dbReference type="EC" id="2.7.11.1"/>
    </reaction>
</comment>
<feature type="binding site" evidence="10">
    <location>
        <position position="322"/>
    </location>
    <ligand>
        <name>ATP</name>
        <dbReference type="ChEBI" id="CHEBI:30616"/>
    </ligand>
</feature>
<evidence type="ECO:0000313" key="14">
    <source>
        <dbReference type="Proteomes" id="UP000095009"/>
    </source>
</evidence>
<dbReference type="FunFam" id="3.30.200.20:FF:000128">
    <property type="entry name" value="Serine/threonine-protein kinase ksg1"/>
    <property type="match status" value="1"/>
</dbReference>
<evidence type="ECO:0000256" key="5">
    <source>
        <dbReference type="ARBA" id="ARBA00022741"/>
    </source>
</evidence>
<accession>A0A1E3PGW1</accession>
<dbReference type="OrthoDB" id="347657at2759"/>
<feature type="compositionally biased region" description="Polar residues" evidence="11">
    <location>
        <begin position="768"/>
        <end position="789"/>
    </location>
</feature>
<feature type="compositionally biased region" description="Basic and acidic residues" evidence="11">
    <location>
        <begin position="924"/>
        <end position="940"/>
    </location>
</feature>
<dbReference type="Proteomes" id="UP000095009">
    <property type="component" value="Unassembled WGS sequence"/>
</dbReference>
<feature type="compositionally biased region" description="Polar residues" evidence="11">
    <location>
        <begin position="59"/>
        <end position="83"/>
    </location>
</feature>
<dbReference type="PROSITE" id="PS00108">
    <property type="entry name" value="PROTEIN_KINASE_ST"/>
    <property type="match status" value="1"/>
</dbReference>
<dbReference type="STRING" id="857566.A0A1E3PGW1"/>
<keyword evidence="4" id="KW-0808">Transferase</keyword>
<evidence type="ECO:0000256" key="4">
    <source>
        <dbReference type="ARBA" id="ARBA00022679"/>
    </source>
</evidence>
<proteinExistence type="inferred from homology"/>
<keyword evidence="5 10" id="KW-0547">Nucleotide-binding</keyword>
<feature type="region of interest" description="Disordered" evidence="11">
    <location>
        <begin position="1080"/>
        <end position="1120"/>
    </location>
</feature>
<dbReference type="InterPro" id="IPR011009">
    <property type="entry name" value="Kinase-like_dom_sf"/>
</dbReference>
<feature type="compositionally biased region" description="Low complexity" evidence="11">
    <location>
        <begin position="84"/>
        <end position="99"/>
    </location>
</feature>
<keyword evidence="7 10" id="KW-0067">ATP-binding</keyword>
<protein>
    <recommendedName>
        <fullName evidence="2">non-specific serine/threonine protein kinase</fullName>
        <ecNumber evidence="2">2.7.11.1</ecNumber>
    </recommendedName>
</protein>
<dbReference type="Gene3D" id="1.10.510.10">
    <property type="entry name" value="Transferase(Phosphotransferase) domain 1"/>
    <property type="match status" value="1"/>
</dbReference>
<feature type="compositionally biased region" description="Low complexity" evidence="11">
    <location>
        <begin position="834"/>
        <end position="859"/>
    </location>
</feature>
<feature type="region of interest" description="Disordered" evidence="11">
    <location>
        <begin position="914"/>
        <end position="940"/>
    </location>
</feature>
<evidence type="ECO:0000256" key="8">
    <source>
        <dbReference type="ARBA" id="ARBA00047899"/>
    </source>
</evidence>
<dbReference type="GO" id="GO:0004674">
    <property type="term" value="F:protein serine/threonine kinase activity"/>
    <property type="evidence" value="ECO:0007669"/>
    <property type="project" value="UniProtKB-KW"/>
</dbReference>
<evidence type="ECO:0000256" key="2">
    <source>
        <dbReference type="ARBA" id="ARBA00012513"/>
    </source>
</evidence>
<keyword evidence="14" id="KW-1185">Reference proteome</keyword>
<dbReference type="EMBL" id="KV454411">
    <property type="protein sequence ID" value="ODQ64550.1"/>
    <property type="molecule type" value="Genomic_DNA"/>
</dbReference>
<feature type="region of interest" description="Disordered" evidence="11">
    <location>
        <begin position="589"/>
        <end position="666"/>
    </location>
</feature>
<comment type="similarity">
    <text evidence="1">Belongs to the protein kinase superfamily. AGC Ser/Thr protein kinase family. PDPK1 subfamily.</text>
</comment>
<dbReference type="InterPro" id="IPR050236">
    <property type="entry name" value="Ser_Thr_kinase_AGC"/>
</dbReference>